<name>A0A0D6JHS0_9HYPH</name>
<dbReference type="OrthoDB" id="5296483at2"/>
<dbReference type="RefSeq" id="WP_046478851.1">
    <property type="nucleotide sequence ID" value="NZ_LN829118.1"/>
</dbReference>
<dbReference type="PROSITE" id="PS51352">
    <property type="entry name" value="THIOREDOXIN_2"/>
    <property type="match status" value="1"/>
</dbReference>
<keyword evidence="4" id="KW-1015">Disulfide bond</keyword>
<dbReference type="InterPro" id="IPR013740">
    <property type="entry name" value="Redoxin"/>
</dbReference>
<evidence type="ECO:0000259" key="6">
    <source>
        <dbReference type="PROSITE" id="PS51352"/>
    </source>
</evidence>
<evidence type="ECO:0000256" key="5">
    <source>
        <dbReference type="ARBA" id="ARBA00023284"/>
    </source>
</evidence>
<dbReference type="SUPFAM" id="SSF52833">
    <property type="entry name" value="Thioredoxin-like"/>
    <property type="match status" value="1"/>
</dbReference>
<keyword evidence="5" id="KW-0676">Redox-active center</keyword>
<dbReference type="GO" id="GO:0008379">
    <property type="term" value="F:thioredoxin peroxidase activity"/>
    <property type="evidence" value="ECO:0007669"/>
    <property type="project" value="TreeGrafter"/>
</dbReference>
<dbReference type="KEGG" id="fiy:BN1229_v1_2894"/>
<feature type="domain" description="Thioredoxin" evidence="6">
    <location>
        <begin position="19"/>
        <end position="184"/>
    </location>
</feature>
<keyword evidence="8" id="KW-1185">Reference proteome</keyword>
<dbReference type="InterPro" id="IPR050924">
    <property type="entry name" value="Peroxiredoxin_BCP/PrxQ"/>
</dbReference>
<dbReference type="EMBL" id="LN829119">
    <property type="protein sequence ID" value="CPR21081.1"/>
    <property type="molecule type" value="Genomic_DNA"/>
</dbReference>
<dbReference type="Proteomes" id="UP000033187">
    <property type="component" value="Chromosome 1"/>
</dbReference>
<protein>
    <submittedName>
        <fullName evidence="7">Redoxin</fullName>
    </submittedName>
</protein>
<dbReference type="PANTHER" id="PTHR42801:SF21">
    <property type="entry name" value="BCPB PROTEIN"/>
    <property type="match status" value="1"/>
</dbReference>
<evidence type="ECO:0000256" key="1">
    <source>
        <dbReference type="ARBA" id="ARBA00022559"/>
    </source>
</evidence>
<organism evidence="7 8">
    <name type="scientific">Candidatus Filomicrobium marinum</name>
    <dbReference type="NCBI Taxonomy" id="1608628"/>
    <lineage>
        <taxon>Bacteria</taxon>
        <taxon>Pseudomonadati</taxon>
        <taxon>Pseudomonadota</taxon>
        <taxon>Alphaproteobacteria</taxon>
        <taxon>Hyphomicrobiales</taxon>
        <taxon>Hyphomicrobiaceae</taxon>
        <taxon>Filomicrobium</taxon>
    </lineage>
</organism>
<gene>
    <name evidence="7" type="ORF">YBN1229_v1_2894</name>
</gene>
<reference evidence="8" key="1">
    <citation type="submission" date="2015-02" db="EMBL/GenBank/DDBJ databases">
        <authorList>
            <person name="Chooi Y.-H."/>
        </authorList>
    </citation>
    <scope>NUCLEOTIDE SEQUENCE [LARGE SCALE GENOMIC DNA]</scope>
    <source>
        <strain evidence="8">strain Y</strain>
    </source>
</reference>
<dbReference type="Gene3D" id="3.40.30.10">
    <property type="entry name" value="Glutaredoxin"/>
    <property type="match status" value="1"/>
</dbReference>
<proteinExistence type="predicted"/>
<evidence type="ECO:0000313" key="7">
    <source>
        <dbReference type="EMBL" id="CPR21081.1"/>
    </source>
</evidence>
<accession>A0A0D6JHS0</accession>
<keyword evidence="2" id="KW-0049">Antioxidant</keyword>
<dbReference type="PANTHER" id="PTHR42801">
    <property type="entry name" value="THIOREDOXIN-DEPENDENT PEROXIDE REDUCTASE"/>
    <property type="match status" value="1"/>
</dbReference>
<sequence>MAEPWPYPAPLDDGAADHLRVGLKLPEIPLYATSGDRIALANLPGRSIVFAYPWTGQPGMPNPPGWDDIPGAHGSTPEAEGFAKLYPRLREMEISVYGLSTQDTDWQAEFAERIGLPFPLLSDAEFAFARALKLPTFKAGDTSYLARLTLIIADGCIEHVDYPVHPPHTHAHEVFKRVAASGQAHA</sequence>
<dbReference type="GO" id="GO:0045454">
    <property type="term" value="P:cell redox homeostasis"/>
    <property type="evidence" value="ECO:0007669"/>
    <property type="project" value="TreeGrafter"/>
</dbReference>
<dbReference type="InterPro" id="IPR013766">
    <property type="entry name" value="Thioredoxin_domain"/>
</dbReference>
<evidence type="ECO:0000256" key="3">
    <source>
        <dbReference type="ARBA" id="ARBA00023002"/>
    </source>
</evidence>
<dbReference type="KEGG" id="fil:BN1229_v1_3022"/>
<keyword evidence="1" id="KW-0575">Peroxidase</keyword>
<dbReference type="CDD" id="cd03017">
    <property type="entry name" value="PRX_BCP"/>
    <property type="match status" value="1"/>
</dbReference>
<dbReference type="Pfam" id="PF08534">
    <property type="entry name" value="Redoxin"/>
    <property type="match status" value="1"/>
</dbReference>
<dbReference type="GO" id="GO:0005737">
    <property type="term" value="C:cytoplasm"/>
    <property type="evidence" value="ECO:0007669"/>
    <property type="project" value="TreeGrafter"/>
</dbReference>
<evidence type="ECO:0000313" key="8">
    <source>
        <dbReference type="Proteomes" id="UP000033187"/>
    </source>
</evidence>
<evidence type="ECO:0000256" key="4">
    <source>
        <dbReference type="ARBA" id="ARBA00023157"/>
    </source>
</evidence>
<keyword evidence="3" id="KW-0560">Oxidoreductase</keyword>
<dbReference type="GO" id="GO:0034599">
    <property type="term" value="P:cellular response to oxidative stress"/>
    <property type="evidence" value="ECO:0007669"/>
    <property type="project" value="TreeGrafter"/>
</dbReference>
<dbReference type="InterPro" id="IPR036249">
    <property type="entry name" value="Thioredoxin-like_sf"/>
</dbReference>
<evidence type="ECO:0000256" key="2">
    <source>
        <dbReference type="ARBA" id="ARBA00022862"/>
    </source>
</evidence>
<dbReference type="AlphaFoldDB" id="A0A0D6JHS0"/>